<sequence length="132" mass="13426">MTTSSGATRAPWRSIGSVTIVLFLVGAYLLGSGLVPAVPLVYGGSEEEAAQRDAGLVRLTLGCAVLALLGLVLAVASGLRIGKVIVIVAALTPILGVAAVGWTYVSAAALVALALGGTVWVSKQWWSDRPGR</sequence>
<keyword evidence="3" id="KW-1185">Reference proteome</keyword>
<gene>
    <name evidence="2" type="ORF">SAMN05421879_104279</name>
</gene>
<name>A0A285VMB3_9MICO</name>
<evidence type="ECO:0000313" key="3">
    <source>
        <dbReference type="Proteomes" id="UP000219688"/>
    </source>
</evidence>
<evidence type="ECO:0000313" key="2">
    <source>
        <dbReference type="EMBL" id="SOC55220.1"/>
    </source>
</evidence>
<proteinExistence type="predicted"/>
<reference evidence="3" key="1">
    <citation type="submission" date="2017-08" db="EMBL/GenBank/DDBJ databases">
        <authorList>
            <person name="Varghese N."/>
            <person name="Submissions S."/>
        </authorList>
    </citation>
    <scope>NUCLEOTIDE SEQUENCE [LARGE SCALE GENOMIC DNA]</scope>
    <source>
        <strain evidence="3">USBA17B2</strain>
    </source>
</reference>
<feature type="transmembrane region" description="Helical" evidence="1">
    <location>
        <begin position="12"/>
        <end position="35"/>
    </location>
</feature>
<keyword evidence="1" id="KW-0472">Membrane</keyword>
<feature type="transmembrane region" description="Helical" evidence="1">
    <location>
        <begin position="84"/>
        <end position="102"/>
    </location>
</feature>
<keyword evidence="1" id="KW-0812">Transmembrane</keyword>
<dbReference type="RefSeq" id="WP_097187899.1">
    <property type="nucleotide sequence ID" value="NZ_OBQK01000004.1"/>
</dbReference>
<protein>
    <submittedName>
        <fullName evidence="2">Uncharacterized protein</fullName>
    </submittedName>
</protein>
<feature type="transmembrane region" description="Helical" evidence="1">
    <location>
        <begin position="55"/>
        <end position="77"/>
    </location>
</feature>
<dbReference type="Proteomes" id="UP000219688">
    <property type="component" value="Unassembled WGS sequence"/>
</dbReference>
<dbReference type="AlphaFoldDB" id="A0A285VMB3"/>
<dbReference type="EMBL" id="OBQK01000004">
    <property type="protein sequence ID" value="SOC55220.1"/>
    <property type="molecule type" value="Genomic_DNA"/>
</dbReference>
<evidence type="ECO:0000256" key="1">
    <source>
        <dbReference type="SAM" id="Phobius"/>
    </source>
</evidence>
<organism evidence="2 3">
    <name type="scientific">Ornithinimicrobium cerasi</name>
    <dbReference type="NCBI Taxonomy" id="2248773"/>
    <lineage>
        <taxon>Bacteria</taxon>
        <taxon>Bacillati</taxon>
        <taxon>Actinomycetota</taxon>
        <taxon>Actinomycetes</taxon>
        <taxon>Micrococcales</taxon>
        <taxon>Ornithinimicrobiaceae</taxon>
        <taxon>Ornithinimicrobium</taxon>
    </lineage>
</organism>
<accession>A0A285VMB3</accession>
<keyword evidence="1" id="KW-1133">Transmembrane helix</keyword>